<dbReference type="Proteomes" id="UP001605036">
    <property type="component" value="Unassembled WGS sequence"/>
</dbReference>
<keyword evidence="2" id="KW-1185">Reference proteome</keyword>
<evidence type="ECO:0000313" key="2">
    <source>
        <dbReference type="Proteomes" id="UP001605036"/>
    </source>
</evidence>
<evidence type="ECO:0000313" key="1">
    <source>
        <dbReference type="EMBL" id="KAL2633271.1"/>
    </source>
</evidence>
<comment type="caution">
    <text evidence="1">The sequence shown here is derived from an EMBL/GenBank/DDBJ whole genome shotgun (WGS) entry which is preliminary data.</text>
</comment>
<name>A0ABD1YR63_9MARC</name>
<dbReference type="AlphaFoldDB" id="A0ABD1YR63"/>
<protein>
    <submittedName>
        <fullName evidence="1">Uncharacterized protein</fullName>
    </submittedName>
</protein>
<organism evidence="1 2">
    <name type="scientific">Riccia fluitans</name>
    <dbReference type="NCBI Taxonomy" id="41844"/>
    <lineage>
        <taxon>Eukaryota</taxon>
        <taxon>Viridiplantae</taxon>
        <taxon>Streptophyta</taxon>
        <taxon>Embryophyta</taxon>
        <taxon>Marchantiophyta</taxon>
        <taxon>Marchantiopsida</taxon>
        <taxon>Marchantiidae</taxon>
        <taxon>Marchantiales</taxon>
        <taxon>Ricciaceae</taxon>
        <taxon>Riccia</taxon>
    </lineage>
</organism>
<sequence>MRLMISDARALHKLAIWFYWVRNYKCGPPYYIGRCVRNGDENGRDKRTSHAAIGCVENFWTKGAQDHNMPPILAGPSLYVLPALPIPMTINPYGTIPTIGIQAPILPALGYGIPVAPAQMPMLQVPTPLQYQNQTDPTIQRLIAQVKALQMS</sequence>
<gene>
    <name evidence="1" type="ORF">R1flu_004750</name>
</gene>
<reference evidence="1 2" key="1">
    <citation type="submission" date="2024-09" db="EMBL/GenBank/DDBJ databases">
        <title>Chromosome-scale assembly of Riccia fluitans.</title>
        <authorList>
            <person name="Paukszto L."/>
            <person name="Sawicki J."/>
            <person name="Karawczyk K."/>
            <person name="Piernik-Szablinska J."/>
            <person name="Szczecinska M."/>
            <person name="Mazdziarz M."/>
        </authorList>
    </citation>
    <scope>NUCLEOTIDE SEQUENCE [LARGE SCALE GENOMIC DNA]</scope>
    <source>
        <strain evidence="1">Rf_01</strain>
        <tissue evidence="1">Aerial parts of the thallus</tissue>
    </source>
</reference>
<dbReference type="EMBL" id="JBHFFA010000003">
    <property type="protein sequence ID" value="KAL2633271.1"/>
    <property type="molecule type" value="Genomic_DNA"/>
</dbReference>
<proteinExistence type="predicted"/>
<accession>A0ABD1YR63</accession>